<dbReference type="eggNOG" id="ENOG502QVVM">
    <property type="taxonomic scope" value="Eukaryota"/>
</dbReference>
<dbReference type="GO" id="GO:0046557">
    <property type="term" value="F:glucan endo-1,6-beta-glucosidase activity"/>
    <property type="evidence" value="ECO:0007669"/>
    <property type="project" value="UniProtKB-EC"/>
</dbReference>
<evidence type="ECO:0000256" key="18">
    <source>
        <dbReference type="SAM" id="SignalP"/>
    </source>
</evidence>
<feature type="signal peptide" evidence="18">
    <location>
        <begin position="1"/>
        <end position="24"/>
    </location>
</feature>
<gene>
    <name evidence="20" type="ORF">MPH_03886</name>
</gene>
<dbReference type="Pfam" id="PF00150">
    <property type="entry name" value="Cellulase"/>
    <property type="match status" value="1"/>
</dbReference>
<evidence type="ECO:0000256" key="17">
    <source>
        <dbReference type="RuleBase" id="RU361153"/>
    </source>
</evidence>
<feature type="domain" description="Glycoside hydrolase family 5" evidence="19">
    <location>
        <begin position="98"/>
        <end position="388"/>
    </location>
</feature>
<accession>K2SQ68</accession>
<evidence type="ECO:0000256" key="7">
    <source>
        <dbReference type="ARBA" id="ARBA00023277"/>
    </source>
</evidence>
<dbReference type="GO" id="GO:0005576">
    <property type="term" value="C:extracellular region"/>
    <property type="evidence" value="ECO:0007669"/>
    <property type="project" value="UniProtKB-SubCell"/>
</dbReference>
<evidence type="ECO:0000256" key="13">
    <source>
        <dbReference type="ARBA" id="ARBA00038935"/>
    </source>
</evidence>
<keyword evidence="6" id="KW-0325">Glycoprotein</keyword>
<evidence type="ECO:0000256" key="4">
    <source>
        <dbReference type="ARBA" id="ARBA00022729"/>
    </source>
</evidence>
<dbReference type="GO" id="GO:0071555">
    <property type="term" value="P:cell wall organization"/>
    <property type="evidence" value="ECO:0007669"/>
    <property type="project" value="UniProtKB-KW"/>
</dbReference>
<evidence type="ECO:0000256" key="6">
    <source>
        <dbReference type="ARBA" id="ARBA00023180"/>
    </source>
</evidence>
<feature type="chain" id="PRO_5003864672" description="glucan endo-1,6-beta-glucosidase" evidence="18">
    <location>
        <begin position="25"/>
        <end position="426"/>
    </location>
</feature>
<dbReference type="InterPro" id="IPR017853">
    <property type="entry name" value="GH"/>
</dbReference>
<comment type="function">
    <text evidence="12">Beta-glucanases participate in the metabolism of beta-glucan, the main structural component of the cell wall. Acts on lutean, pustulan and 1,6-oligo-beta-D-glucosides.</text>
</comment>
<evidence type="ECO:0000256" key="12">
    <source>
        <dbReference type="ARBA" id="ARBA00037628"/>
    </source>
</evidence>
<evidence type="ECO:0000313" key="20">
    <source>
        <dbReference type="EMBL" id="EKG18870.1"/>
    </source>
</evidence>
<evidence type="ECO:0000259" key="19">
    <source>
        <dbReference type="Pfam" id="PF00150"/>
    </source>
</evidence>
<evidence type="ECO:0000256" key="5">
    <source>
        <dbReference type="ARBA" id="ARBA00022801"/>
    </source>
</evidence>
<keyword evidence="9" id="KW-0961">Cell wall biogenesis/degradation</keyword>
<evidence type="ECO:0000256" key="15">
    <source>
        <dbReference type="ARBA" id="ARBA00042025"/>
    </source>
</evidence>
<reference evidence="20 21" key="1">
    <citation type="journal article" date="2012" name="BMC Genomics">
        <title>Tools to kill: Genome of one of the most destructive plant pathogenic fungi Macrophomina phaseolina.</title>
        <authorList>
            <person name="Islam M.S."/>
            <person name="Haque M.S."/>
            <person name="Islam M.M."/>
            <person name="Emdad E.M."/>
            <person name="Halim A."/>
            <person name="Hossen Q.M.M."/>
            <person name="Hossain M.Z."/>
            <person name="Ahmed B."/>
            <person name="Rahim S."/>
            <person name="Rahman M.S."/>
            <person name="Alam M.M."/>
            <person name="Hou S."/>
            <person name="Wan X."/>
            <person name="Saito J.A."/>
            <person name="Alam M."/>
        </authorList>
    </citation>
    <scope>NUCLEOTIDE SEQUENCE [LARGE SCALE GENOMIC DNA]</scope>
    <source>
        <strain evidence="20 21">MS6</strain>
    </source>
</reference>
<comment type="catalytic activity">
    <reaction evidence="11">
        <text>Random hydrolysis of (1-&gt;6)-linkages in (1-&gt;6)-beta-D-glucans.</text>
        <dbReference type="EC" id="3.2.1.75"/>
    </reaction>
</comment>
<dbReference type="PANTHER" id="PTHR31297">
    <property type="entry name" value="GLUCAN ENDO-1,6-BETA-GLUCOSIDASE B"/>
    <property type="match status" value="1"/>
</dbReference>
<keyword evidence="7" id="KW-0119">Carbohydrate metabolism</keyword>
<evidence type="ECO:0000256" key="8">
    <source>
        <dbReference type="ARBA" id="ARBA00023295"/>
    </source>
</evidence>
<evidence type="ECO:0000256" key="3">
    <source>
        <dbReference type="ARBA" id="ARBA00022525"/>
    </source>
</evidence>
<proteinExistence type="inferred from homology"/>
<evidence type="ECO:0000256" key="1">
    <source>
        <dbReference type="ARBA" id="ARBA00004613"/>
    </source>
</evidence>
<dbReference type="InParanoid" id="K2SQ68"/>
<keyword evidence="8 17" id="KW-0326">Glycosidase</keyword>
<sequence>MSTFSTLPSTLVLLLSLLPLLTCAWLPTSCPPGISLSAFRTSPTNKIRGVNLGSQFIIEPWMARHEWAAMGCGDAEAEFQCIKNQYGGDIARASQVWKKHWATWINGTDLDQMVQMGLNTIRVPVGWWMKEDLVRSGEYFPKGGFAYLQSLCEHAASNGMYVIIEMHGAPGTQNAQQPFTGNYSDATYFYQSDYQSARAYDFLVFLTHAIHTHPSFRTVGALGLLNEPVFNNPLSANSQWTVSHFYPSAIAAIRAAEAALGVRPPAALTLTVMDDLWLDLSGQSDPAAHLTDAQRRGVLWDEHNYQSSPVANMKPEEVVAYACGDDRRTGRQPGEVKFVGEWSMAVQQKGEGFTPETDYKAFWNQYFAALQWNYERTRGWVWWTWKAEGGARLQNWLQWSYKGLVENGIVSKDLNSQLALNPCTGH</sequence>
<dbReference type="Gene3D" id="3.20.20.80">
    <property type="entry name" value="Glycosidases"/>
    <property type="match status" value="1"/>
</dbReference>
<evidence type="ECO:0000256" key="9">
    <source>
        <dbReference type="ARBA" id="ARBA00023316"/>
    </source>
</evidence>
<dbReference type="OrthoDB" id="1887033at2759"/>
<dbReference type="GO" id="GO:0004338">
    <property type="term" value="F:glucan exo-1,3-beta-glucosidase activity"/>
    <property type="evidence" value="ECO:0007669"/>
    <property type="project" value="TreeGrafter"/>
</dbReference>
<dbReference type="GO" id="GO:0009986">
    <property type="term" value="C:cell surface"/>
    <property type="evidence" value="ECO:0007669"/>
    <property type="project" value="TreeGrafter"/>
</dbReference>
<comment type="similarity">
    <text evidence="2 17">Belongs to the glycosyl hydrolase 5 (cellulase A) family.</text>
</comment>
<dbReference type="SUPFAM" id="SSF51445">
    <property type="entry name" value="(Trans)glycosidases"/>
    <property type="match status" value="1"/>
</dbReference>
<evidence type="ECO:0000256" key="2">
    <source>
        <dbReference type="ARBA" id="ARBA00005641"/>
    </source>
</evidence>
<dbReference type="GO" id="GO:0009251">
    <property type="term" value="P:glucan catabolic process"/>
    <property type="evidence" value="ECO:0007669"/>
    <property type="project" value="TreeGrafter"/>
</dbReference>
<dbReference type="Proteomes" id="UP000007129">
    <property type="component" value="Unassembled WGS sequence"/>
</dbReference>
<dbReference type="EC" id="3.2.1.75" evidence="13"/>
<evidence type="ECO:0000256" key="11">
    <source>
        <dbReference type="ARBA" id="ARBA00036633"/>
    </source>
</evidence>
<evidence type="ECO:0000313" key="21">
    <source>
        <dbReference type="Proteomes" id="UP000007129"/>
    </source>
</evidence>
<dbReference type="AlphaFoldDB" id="K2SQ68"/>
<dbReference type="STRING" id="1126212.K2SQ68"/>
<keyword evidence="4 18" id="KW-0732">Signal</keyword>
<dbReference type="InterPro" id="IPR001547">
    <property type="entry name" value="Glyco_hydro_5"/>
</dbReference>
<protein>
    <recommendedName>
        <fullName evidence="13">glucan endo-1,6-beta-glucosidase</fullName>
        <ecNumber evidence="13">3.2.1.75</ecNumber>
    </recommendedName>
    <alternativeName>
        <fullName evidence="15">Beta-1,6-glucanase B</fullName>
    </alternativeName>
    <alternativeName>
        <fullName evidence="14">Endo-1,6-beta-D-glucanase B</fullName>
    </alternativeName>
    <alternativeName>
        <fullName evidence="16">Endo-1,6-beta-glucanase B</fullName>
    </alternativeName>
</protein>
<evidence type="ECO:0000256" key="16">
    <source>
        <dbReference type="ARBA" id="ARBA00043257"/>
    </source>
</evidence>
<organism evidence="20 21">
    <name type="scientific">Macrophomina phaseolina (strain MS6)</name>
    <name type="common">Charcoal rot fungus</name>
    <dbReference type="NCBI Taxonomy" id="1126212"/>
    <lineage>
        <taxon>Eukaryota</taxon>
        <taxon>Fungi</taxon>
        <taxon>Dikarya</taxon>
        <taxon>Ascomycota</taxon>
        <taxon>Pezizomycotina</taxon>
        <taxon>Dothideomycetes</taxon>
        <taxon>Dothideomycetes incertae sedis</taxon>
        <taxon>Botryosphaeriales</taxon>
        <taxon>Botryosphaeriaceae</taxon>
        <taxon>Macrophomina</taxon>
    </lineage>
</organism>
<comment type="subcellular location">
    <subcellularLocation>
        <location evidence="1">Secreted</location>
    </subcellularLocation>
</comment>
<dbReference type="VEuPathDB" id="FungiDB:MPH_03886"/>
<evidence type="ECO:0000256" key="14">
    <source>
        <dbReference type="ARBA" id="ARBA00041472"/>
    </source>
</evidence>
<evidence type="ECO:0000256" key="10">
    <source>
        <dbReference type="ARBA" id="ARBA00023326"/>
    </source>
</evidence>
<dbReference type="EMBL" id="AHHD01000170">
    <property type="protein sequence ID" value="EKG18870.1"/>
    <property type="molecule type" value="Genomic_DNA"/>
</dbReference>
<comment type="caution">
    <text evidence="20">The sequence shown here is derived from an EMBL/GenBank/DDBJ whole genome shotgun (WGS) entry which is preliminary data.</text>
</comment>
<name>K2SQ68_MACPH</name>
<keyword evidence="3" id="KW-0964">Secreted</keyword>
<dbReference type="InterPro" id="IPR050386">
    <property type="entry name" value="Glycosyl_hydrolase_5"/>
</dbReference>
<keyword evidence="10" id="KW-0624">Polysaccharide degradation</keyword>
<keyword evidence="5 17" id="KW-0378">Hydrolase</keyword>
<dbReference type="PANTHER" id="PTHR31297:SF39">
    <property type="entry name" value="GLUCAN ENDO-1,6-BETA-GLUCOSIDASE B"/>
    <property type="match status" value="1"/>
</dbReference>
<dbReference type="HOGENOM" id="CLU_004624_7_1_1"/>